<dbReference type="PANTHER" id="PTHR19325">
    <property type="entry name" value="COMPLEMENT COMPONENT-RELATED SUSHI DOMAIN-CONTAINING"/>
    <property type="match status" value="1"/>
</dbReference>
<dbReference type="CDD" id="cd00033">
    <property type="entry name" value="CCP"/>
    <property type="match status" value="3"/>
</dbReference>
<keyword evidence="8" id="KW-1185">Reference proteome</keyword>
<dbReference type="InParanoid" id="A0A7M7P070"/>
<reference evidence="7" key="2">
    <citation type="submission" date="2021-01" db="UniProtKB">
        <authorList>
            <consortium name="EnsemblMetazoa"/>
        </authorList>
    </citation>
    <scope>IDENTIFICATION</scope>
</reference>
<dbReference type="RefSeq" id="XP_030843571.1">
    <property type="nucleotide sequence ID" value="XM_030987711.1"/>
</dbReference>
<evidence type="ECO:0000256" key="2">
    <source>
        <dbReference type="ARBA" id="ARBA00022737"/>
    </source>
</evidence>
<feature type="domain" description="Sushi" evidence="6">
    <location>
        <begin position="3"/>
        <end position="65"/>
    </location>
</feature>
<feature type="domain" description="Sushi" evidence="6">
    <location>
        <begin position="266"/>
        <end position="330"/>
    </location>
</feature>
<dbReference type="OMA" id="QWDPDPM"/>
<comment type="caution">
    <text evidence="5">Lacks conserved residue(s) required for the propagation of feature annotation.</text>
</comment>
<keyword evidence="2" id="KW-0677">Repeat</keyword>
<evidence type="ECO:0000259" key="6">
    <source>
        <dbReference type="PROSITE" id="PS50923"/>
    </source>
</evidence>
<dbReference type="InterPro" id="IPR035976">
    <property type="entry name" value="Sushi/SCR/CCP_sf"/>
</dbReference>
<feature type="domain" description="Sushi" evidence="6">
    <location>
        <begin position="199"/>
        <end position="261"/>
    </location>
</feature>
<evidence type="ECO:0000256" key="5">
    <source>
        <dbReference type="PROSITE-ProRule" id="PRU00302"/>
    </source>
</evidence>
<dbReference type="InterPro" id="IPR050350">
    <property type="entry name" value="Compl-Cell_Adhes-Reg"/>
</dbReference>
<organism evidence="7 8">
    <name type="scientific">Strongylocentrotus purpuratus</name>
    <name type="common">Purple sea urchin</name>
    <dbReference type="NCBI Taxonomy" id="7668"/>
    <lineage>
        <taxon>Eukaryota</taxon>
        <taxon>Metazoa</taxon>
        <taxon>Echinodermata</taxon>
        <taxon>Eleutherozoa</taxon>
        <taxon>Echinozoa</taxon>
        <taxon>Echinoidea</taxon>
        <taxon>Euechinoidea</taxon>
        <taxon>Echinacea</taxon>
        <taxon>Camarodonta</taxon>
        <taxon>Echinidea</taxon>
        <taxon>Strongylocentrotidae</taxon>
        <taxon>Strongylocentrotus</taxon>
    </lineage>
</organism>
<keyword evidence="1 5" id="KW-0768">Sushi</keyword>
<feature type="disulfide bond" evidence="5">
    <location>
        <begin position="201"/>
        <end position="244"/>
    </location>
</feature>
<feature type="domain" description="Sushi" evidence="6">
    <location>
        <begin position="145"/>
        <end position="198"/>
    </location>
</feature>
<feature type="domain" description="Sushi" evidence="6">
    <location>
        <begin position="84"/>
        <end position="144"/>
    </location>
</feature>
<dbReference type="GeneID" id="105439361"/>
<dbReference type="Proteomes" id="UP000007110">
    <property type="component" value="Unassembled WGS sequence"/>
</dbReference>
<evidence type="ECO:0000256" key="3">
    <source>
        <dbReference type="ARBA" id="ARBA00023157"/>
    </source>
</evidence>
<evidence type="ECO:0000313" key="8">
    <source>
        <dbReference type="Proteomes" id="UP000007110"/>
    </source>
</evidence>
<dbReference type="Pfam" id="PF00084">
    <property type="entry name" value="Sushi"/>
    <property type="match status" value="2"/>
</dbReference>
<dbReference type="SUPFAM" id="SSF57535">
    <property type="entry name" value="Complement control module/SCR domain"/>
    <property type="match status" value="5"/>
</dbReference>
<feature type="disulfide bond" evidence="5">
    <location>
        <begin position="5"/>
        <end position="48"/>
    </location>
</feature>
<protein>
    <recommendedName>
        <fullName evidence="6">Sushi domain-containing protein</fullName>
    </recommendedName>
</protein>
<reference evidence="8" key="1">
    <citation type="submission" date="2015-02" db="EMBL/GenBank/DDBJ databases">
        <title>Genome sequencing for Strongylocentrotus purpuratus.</title>
        <authorList>
            <person name="Murali S."/>
            <person name="Liu Y."/>
            <person name="Vee V."/>
            <person name="English A."/>
            <person name="Wang M."/>
            <person name="Skinner E."/>
            <person name="Han Y."/>
            <person name="Muzny D.M."/>
            <person name="Worley K.C."/>
            <person name="Gibbs R.A."/>
        </authorList>
    </citation>
    <scope>NUCLEOTIDE SEQUENCE</scope>
</reference>
<dbReference type="PANTHER" id="PTHR19325:SF575">
    <property type="entry name" value="LOCOMOTION-RELATED PROTEIN HIKARU GENKI"/>
    <property type="match status" value="1"/>
</dbReference>
<dbReference type="OrthoDB" id="10051774at2759"/>
<dbReference type="SMART" id="SM00032">
    <property type="entry name" value="CCP"/>
    <property type="match status" value="6"/>
</dbReference>
<dbReference type="InterPro" id="IPR000436">
    <property type="entry name" value="Sushi_SCR_CCP_dom"/>
</dbReference>
<accession>A0A7M7P070</accession>
<evidence type="ECO:0000256" key="4">
    <source>
        <dbReference type="ARBA" id="ARBA00023180"/>
    </source>
</evidence>
<evidence type="ECO:0000313" key="7">
    <source>
        <dbReference type="EnsemblMetazoa" id="XP_030843571"/>
    </source>
</evidence>
<evidence type="ECO:0000256" key="1">
    <source>
        <dbReference type="ARBA" id="ARBA00022659"/>
    </source>
</evidence>
<dbReference type="Gene3D" id="2.10.70.10">
    <property type="entry name" value="Complement Module, domain 1"/>
    <property type="match status" value="5"/>
</dbReference>
<name>A0A7M7P070_STRPU</name>
<keyword evidence="3 5" id="KW-1015">Disulfide bond</keyword>
<dbReference type="AlphaFoldDB" id="A0A7M7P070"/>
<proteinExistence type="predicted"/>
<dbReference type="KEGG" id="spu:105439361"/>
<keyword evidence="4" id="KW-0325">Glycoprotein</keyword>
<sequence>MISACARPTNPDPNLVIDPDKTSYGDWAHIAISCSPGYEMTGPGSSYCYPDGTWDPNPDIAMCTVEQDVAESRQNNHRVEPQGVPCPKPTFTDPAVVITPEQDSYDTHETVTASCSSGTLLGDDVGVCLSDGTWEFTSDPSCLSDCHAPPNSNVTGSYAHASVVAFSCSQGFSLSIGLDSVASTCVDGAWSPPIACESTGCSPPSVPPKATIEDPQSYPYKYNSRVIMKCIGDRTLSGPAFSYCNKTGQWDPDPMTIKCLDQCVTPPFDDPKIIHTSQLSGSSGQSFYDHSDTIRFSCEGGIFVDGPWKAACHDGTWFPHIGGHRPVCKNNCTAPENMLNAGAVFHHSDSHVFECDGTPGMMRMGGPRSVCKHGVWTPRIRCALNKDLRSKP</sequence>
<feature type="disulfide bond" evidence="5">
    <location>
        <begin position="115"/>
        <end position="142"/>
    </location>
</feature>
<dbReference type="PROSITE" id="PS50923">
    <property type="entry name" value="SUSHI"/>
    <property type="match status" value="5"/>
</dbReference>
<dbReference type="EnsemblMetazoa" id="XM_030987711">
    <property type="protein sequence ID" value="XP_030843571"/>
    <property type="gene ID" value="LOC105439361"/>
</dbReference>